<dbReference type="SUPFAM" id="SSF46689">
    <property type="entry name" value="Homeodomain-like"/>
    <property type="match status" value="2"/>
</dbReference>
<name>A0ABT0UXN0_9ACTN</name>
<evidence type="ECO:0000313" key="6">
    <source>
        <dbReference type="Proteomes" id="UP001431429"/>
    </source>
</evidence>
<dbReference type="EMBL" id="JAMQAW010000070">
    <property type="protein sequence ID" value="MCM2393333.1"/>
    <property type="molecule type" value="Genomic_DNA"/>
</dbReference>
<protein>
    <submittedName>
        <fullName evidence="5">AraC family transcriptional regulator</fullName>
    </submittedName>
</protein>
<dbReference type="InterPro" id="IPR009057">
    <property type="entry name" value="Homeodomain-like_sf"/>
</dbReference>
<gene>
    <name evidence="5" type="ORF">NBG84_34520</name>
</gene>
<dbReference type="Gene3D" id="1.10.10.60">
    <property type="entry name" value="Homeodomain-like"/>
    <property type="match status" value="2"/>
</dbReference>
<keyword evidence="1" id="KW-0805">Transcription regulation</keyword>
<dbReference type="PANTHER" id="PTHR46796">
    <property type="entry name" value="HTH-TYPE TRANSCRIPTIONAL ACTIVATOR RHAS-RELATED"/>
    <property type="match status" value="1"/>
</dbReference>
<evidence type="ECO:0000259" key="4">
    <source>
        <dbReference type="PROSITE" id="PS01124"/>
    </source>
</evidence>
<evidence type="ECO:0000256" key="3">
    <source>
        <dbReference type="ARBA" id="ARBA00023163"/>
    </source>
</evidence>
<keyword evidence="2" id="KW-0238">DNA-binding</keyword>
<dbReference type="Pfam" id="PF12852">
    <property type="entry name" value="Cupin_6"/>
    <property type="match status" value="1"/>
</dbReference>
<dbReference type="InterPro" id="IPR032783">
    <property type="entry name" value="AraC_lig"/>
</dbReference>
<accession>A0ABT0UXN0</accession>
<dbReference type="SMART" id="SM00342">
    <property type="entry name" value="HTH_ARAC"/>
    <property type="match status" value="1"/>
</dbReference>
<dbReference type="InterPro" id="IPR018060">
    <property type="entry name" value="HTH_AraC"/>
</dbReference>
<keyword evidence="3" id="KW-0804">Transcription</keyword>
<dbReference type="PROSITE" id="PS01124">
    <property type="entry name" value="HTH_ARAC_FAMILY_2"/>
    <property type="match status" value="1"/>
</dbReference>
<feature type="domain" description="HTH araC/xylS-type" evidence="4">
    <location>
        <begin position="207"/>
        <end position="305"/>
    </location>
</feature>
<evidence type="ECO:0000313" key="5">
    <source>
        <dbReference type="EMBL" id="MCM2393333.1"/>
    </source>
</evidence>
<sequence length="319" mass="34541">MDDALSGLLHEVRPQGALFDQSALNPPWSLRFLERTPLALLTMVSGTAWVTPDGSEPVPLRPGDIVLVRGPEPYTVSDDPGTAPLALVHEGDRCTTPDGRLILGDMPMCSPERQEIVLLKGTYQVRGSVSQRVLDALPPIARVPAAAEGCPPLGMISLEIARDVPGRQVVLDRLLDLLLVTTLRDWFERPEAQAPAWYRAHGDPTVGRALRLIHGDPARPWTVAALASEAGASRARFAQRFSELVGQPPMTYLTEWRICLAADLLARTDDTVEAVSRQVGYSNAYALSVAFKRTMGIRPSEHRAIARAGELPVLASAAG</sequence>
<organism evidence="5 6">
    <name type="scientific">Streptomyces albipurpureus</name>
    <dbReference type="NCBI Taxonomy" id="2897419"/>
    <lineage>
        <taxon>Bacteria</taxon>
        <taxon>Bacillati</taxon>
        <taxon>Actinomycetota</taxon>
        <taxon>Actinomycetes</taxon>
        <taxon>Kitasatosporales</taxon>
        <taxon>Streptomycetaceae</taxon>
        <taxon>Streptomyces</taxon>
    </lineage>
</organism>
<reference evidence="5" key="1">
    <citation type="submission" date="2022-06" db="EMBL/GenBank/DDBJ databases">
        <title>Genome public.</title>
        <authorList>
            <person name="Sun Q."/>
        </authorList>
    </citation>
    <scope>NUCLEOTIDE SEQUENCE</scope>
    <source>
        <strain evidence="5">CWNU-1</strain>
    </source>
</reference>
<dbReference type="PANTHER" id="PTHR46796:SF13">
    <property type="entry name" value="HTH-TYPE TRANSCRIPTIONAL ACTIVATOR RHAS"/>
    <property type="match status" value="1"/>
</dbReference>
<proteinExistence type="predicted"/>
<dbReference type="Proteomes" id="UP001431429">
    <property type="component" value="Unassembled WGS sequence"/>
</dbReference>
<evidence type="ECO:0000256" key="2">
    <source>
        <dbReference type="ARBA" id="ARBA00023125"/>
    </source>
</evidence>
<dbReference type="Pfam" id="PF12833">
    <property type="entry name" value="HTH_18"/>
    <property type="match status" value="1"/>
</dbReference>
<keyword evidence="6" id="KW-1185">Reference proteome</keyword>
<dbReference type="RefSeq" id="WP_250923629.1">
    <property type="nucleotide sequence ID" value="NZ_JAMQAW010000070.1"/>
</dbReference>
<evidence type="ECO:0000256" key="1">
    <source>
        <dbReference type="ARBA" id="ARBA00023015"/>
    </source>
</evidence>
<comment type="caution">
    <text evidence="5">The sequence shown here is derived from an EMBL/GenBank/DDBJ whole genome shotgun (WGS) entry which is preliminary data.</text>
</comment>
<dbReference type="InterPro" id="IPR050204">
    <property type="entry name" value="AraC_XylS_family_regulators"/>
</dbReference>